<dbReference type="SUPFAM" id="SSF48452">
    <property type="entry name" value="TPR-like"/>
    <property type="match status" value="2"/>
</dbReference>
<dbReference type="Proteomes" id="UP000260823">
    <property type="component" value="Unassembled WGS sequence"/>
</dbReference>
<keyword evidence="7" id="KW-0812">Transmembrane</keyword>
<comment type="caution">
    <text evidence="9">The sequence shown here is derived from an EMBL/GenBank/DDBJ whole genome shotgun (WGS) entry which is preliminary data.</text>
</comment>
<evidence type="ECO:0000313" key="10">
    <source>
        <dbReference type="Proteomes" id="UP000260823"/>
    </source>
</evidence>
<dbReference type="InterPro" id="IPR019734">
    <property type="entry name" value="TPR_rpt"/>
</dbReference>
<protein>
    <recommendedName>
        <fullName evidence="2">histidine kinase</fullName>
        <ecNumber evidence="2">2.7.13.3</ecNumber>
    </recommendedName>
</protein>
<dbReference type="OrthoDB" id="9810447at2"/>
<dbReference type="InterPro" id="IPR004358">
    <property type="entry name" value="Sig_transdc_His_kin-like_C"/>
</dbReference>
<accession>A0A3E2NP74</accession>
<dbReference type="PROSITE" id="PS50109">
    <property type="entry name" value="HIS_KIN"/>
    <property type="match status" value="1"/>
</dbReference>
<dbReference type="SMART" id="SM00028">
    <property type="entry name" value="TPR"/>
    <property type="match status" value="8"/>
</dbReference>
<gene>
    <name evidence="9" type="ORF">DYU05_11495</name>
</gene>
<evidence type="ECO:0000256" key="1">
    <source>
        <dbReference type="ARBA" id="ARBA00000085"/>
    </source>
</evidence>
<organism evidence="9 10">
    <name type="scientific">Mucilaginibacter terrenus</name>
    <dbReference type="NCBI Taxonomy" id="2482727"/>
    <lineage>
        <taxon>Bacteria</taxon>
        <taxon>Pseudomonadati</taxon>
        <taxon>Bacteroidota</taxon>
        <taxon>Sphingobacteriia</taxon>
        <taxon>Sphingobacteriales</taxon>
        <taxon>Sphingobacteriaceae</taxon>
        <taxon>Mucilaginibacter</taxon>
    </lineage>
</organism>
<evidence type="ECO:0000256" key="7">
    <source>
        <dbReference type="SAM" id="Phobius"/>
    </source>
</evidence>
<dbReference type="Gene3D" id="1.10.287.130">
    <property type="match status" value="1"/>
</dbReference>
<evidence type="ECO:0000256" key="5">
    <source>
        <dbReference type="ARBA" id="ARBA00022777"/>
    </source>
</evidence>
<feature type="domain" description="Histidine kinase" evidence="8">
    <location>
        <begin position="518"/>
        <end position="733"/>
    </location>
</feature>
<dbReference type="InterPro" id="IPR011990">
    <property type="entry name" value="TPR-like_helical_dom_sf"/>
</dbReference>
<keyword evidence="5" id="KW-0418">Kinase</keyword>
<name>A0A3E2NP74_9SPHI</name>
<dbReference type="Pfam" id="PF13424">
    <property type="entry name" value="TPR_12"/>
    <property type="match status" value="2"/>
</dbReference>
<keyword evidence="10" id="KW-1185">Reference proteome</keyword>
<dbReference type="InterPro" id="IPR036890">
    <property type="entry name" value="HATPase_C_sf"/>
</dbReference>
<dbReference type="CDD" id="cd00082">
    <property type="entry name" value="HisKA"/>
    <property type="match status" value="1"/>
</dbReference>
<proteinExistence type="predicted"/>
<dbReference type="InterPro" id="IPR036097">
    <property type="entry name" value="HisK_dim/P_sf"/>
</dbReference>
<dbReference type="Gene3D" id="1.25.40.10">
    <property type="entry name" value="Tetratricopeptide repeat domain"/>
    <property type="match status" value="2"/>
</dbReference>
<dbReference type="GO" id="GO:0009927">
    <property type="term" value="F:histidine phosphotransfer kinase activity"/>
    <property type="evidence" value="ECO:0007669"/>
    <property type="project" value="TreeGrafter"/>
</dbReference>
<keyword evidence="7" id="KW-0472">Membrane</keyword>
<sequence length="734" mass="82356">MLFKYIRNIILLAVANCLLVLSVFASPRSRGVDSIKTLLNAPAGDSLFGDTVKVNRLIRLASNYFQSNPDSAFYFAQKGVELARKINYPEGIANGLLQTGHVNYFKGRSDPAKRDLEEAIAIFKQLKNDKGLSAAYVSLGRMYNLLANYHDALKYLNLALVINKRIDDEPALTNNYKNIGVIYYSQGELSKALDFYYKGLYIAVKNQYRIPSAELYNNIGVVLQSMEVYPTALEYFEKALRLFKGTKSYQAVGTVNENIGEVLLAQKQYKKAVNNLTQSLAVAKRQGDIDGLCSLYTDLGLCFAYTNNSAKGLLYLDTAVQLSQKYKYVYNQAYALIGLSTVYNMQHNYSKAYDNAMQGYKLAGQLKNISVRAKASQQLSETLAGLNRFNEAYRYLNEYLSIKTKLKDNESIQKLTSYNYALDFSTKERQLKEEERDRNLLFQQEIARQRSLIIISFVVIVAMVIILFSYYRQKKAQQKINALLEVKNSEVILQKASLDEQTHKLNDLNSLKDRLISILAHDLRAPLSTLRGVFDLLQDESITHQEMLDMIPGVIKNLDYTSDFLDTLLFWINSQLSSFANSVSTFRVKDVLKYEIDSYVNSAAKKGVSLTDQVPAGLSALADPNSIRIVIRNLVTNAIKFTAKGDTIGVCAIREANKVVISIKDSGSGMDATQLSKLFKERVDSQVGTNKELGTGLGLLFCKDLIERCNGKIWVISEQGVGTTFSFSLPLGRD</sequence>
<feature type="repeat" description="TPR" evidence="6">
    <location>
        <begin position="213"/>
        <end position="246"/>
    </location>
</feature>
<feature type="repeat" description="TPR" evidence="6">
    <location>
        <begin position="133"/>
        <end position="166"/>
    </location>
</feature>
<dbReference type="GO" id="GO:0005886">
    <property type="term" value="C:plasma membrane"/>
    <property type="evidence" value="ECO:0007669"/>
    <property type="project" value="TreeGrafter"/>
</dbReference>
<evidence type="ECO:0000313" key="9">
    <source>
        <dbReference type="EMBL" id="RFZ82782.1"/>
    </source>
</evidence>
<dbReference type="SUPFAM" id="SSF55874">
    <property type="entry name" value="ATPase domain of HSP90 chaperone/DNA topoisomerase II/histidine kinase"/>
    <property type="match status" value="1"/>
</dbReference>
<dbReference type="PRINTS" id="PR00344">
    <property type="entry name" value="BCTRLSENSOR"/>
</dbReference>
<dbReference type="InterPro" id="IPR003661">
    <property type="entry name" value="HisK_dim/P_dom"/>
</dbReference>
<dbReference type="PROSITE" id="PS50005">
    <property type="entry name" value="TPR"/>
    <property type="match status" value="3"/>
</dbReference>
<keyword evidence="7" id="KW-1133">Transmembrane helix</keyword>
<dbReference type="EC" id="2.7.13.3" evidence="2"/>
<evidence type="ECO:0000256" key="3">
    <source>
        <dbReference type="ARBA" id="ARBA00022553"/>
    </source>
</evidence>
<evidence type="ECO:0000256" key="4">
    <source>
        <dbReference type="ARBA" id="ARBA00022679"/>
    </source>
</evidence>
<evidence type="ECO:0000256" key="6">
    <source>
        <dbReference type="PROSITE-ProRule" id="PRU00339"/>
    </source>
</evidence>
<dbReference type="EMBL" id="QWDE01000002">
    <property type="protein sequence ID" value="RFZ82782.1"/>
    <property type="molecule type" value="Genomic_DNA"/>
</dbReference>
<dbReference type="InterPro" id="IPR005467">
    <property type="entry name" value="His_kinase_dom"/>
</dbReference>
<dbReference type="RefSeq" id="WP_117383185.1">
    <property type="nucleotide sequence ID" value="NZ_QWDE01000002.1"/>
</dbReference>
<keyword evidence="6" id="KW-0802">TPR repeat</keyword>
<evidence type="ECO:0000259" key="8">
    <source>
        <dbReference type="PROSITE" id="PS50109"/>
    </source>
</evidence>
<feature type="transmembrane region" description="Helical" evidence="7">
    <location>
        <begin position="452"/>
        <end position="471"/>
    </location>
</feature>
<dbReference type="Gene3D" id="3.30.565.10">
    <property type="entry name" value="Histidine kinase-like ATPase, C-terminal domain"/>
    <property type="match status" value="1"/>
</dbReference>
<dbReference type="AlphaFoldDB" id="A0A3E2NP74"/>
<dbReference type="SMART" id="SM00387">
    <property type="entry name" value="HATPase_c"/>
    <property type="match status" value="1"/>
</dbReference>
<dbReference type="PANTHER" id="PTHR43047:SF72">
    <property type="entry name" value="OSMOSENSING HISTIDINE PROTEIN KINASE SLN1"/>
    <property type="match status" value="1"/>
</dbReference>
<keyword evidence="3" id="KW-0597">Phosphoprotein</keyword>
<keyword evidence="4" id="KW-0808">Transferase</keyword>
<dbReference type="GO" id="GO:0000155">
    <property type="term" value="F:phosphorelay sensor kinase activity"/>
    <property type="evidence" value="ECO:0007669"/>
    <property type="project" value="InterPro"/>
</dbReference>
<reference evidence="9 10" key="1">
    <citation type="submission" date="2018-08" db="EMBL/GenBank/DDBJ databases">
        <title>Mucilaginibacter terrae sp. nov., isolated from manganese diggings.</title>
        <authorList>
            <person name="Huang Y."/>
            <person name="Zhou Z."/>
        </authorList>
    </citation>
    <scope>NUCLEOTIDE SEQUENCE [LARGE SCALE GENOMIC DNA]</scope>
    <source>
        <strain evidence="9 10">ZH6</strain>
    </source>
</reference>
<feature type="repeat" description="TPR" evidence="6">
    <location>
        <begin position="173"/>
        <end position="206"/>
    </location>
</feature>
<dbReference type="Pfam" id="PF02518">
    <property type="entry name" value="HATPase_c"/>
    <property type="match status" value="1"/>
</dbReference>
<dbReference type="PANTHER" id="PTHR43047">
    <property type="entry name" value="TWO-COMPONENT HISTIDINE PROTEIN KINASE"/>
    <property type="match status" value="1"/>
</dbReference>
<evidence type="ECO:0000256" key="2">
    <source>
        <dbReference type="ARBA" id="ARBA00012438"/>
    </source>
</evidence>
<dbReference type="SUPFAM" id="SSF47384">
    <property type="entry name" value="Homodimeric domain of signal transducing histidine kinase"/>
    <property type="match status" value="1"/>
</dbReference>
<dbReference type="SMART" id="SM00388">
    <property type="entry name" value="HisKA"/>
    <property type="match status" value="1"/>
</dbReference>
<comment type="catalytic activity">
    <reaction evidence="1">
        <text>ATP + protein L-histidine = ADP + protein N-phospho-L-histidine.</text>
        <dbReference type="EC" id="2.7.13.3"/>
    </reaction>
</comment>
<dbReference type="InterPro" id="IPR003594">
    <property type="entry name" value="HATPase_dom"/>
</dbReference>